<keyword evidence="2" id="KW-1185">Reference proteome</keyword>
<sequence length="41" mass="4598">MPSPRLLGRPEKRSASSLRLWSFRSVSKTTTHKRTNASAAQ</sequence>
<evidence type="ECO:0000313" key="1">
    <source>
        <dbReference type="EnsemblPlants" id="AET7Gv20675900.7"/>
    </source>
</evidence>
<reference evidence="2" key="1">
    <citation type="journal article" date="2014" name="Science">
        <title>Ancient hybridizations among the ancestral genomes of bread wheat.</title>
        <authorList>
            <consortium name="International Wheat Genome Sequencing Consortium,"/>
            <person name="Marcussen T."/>
            <person name="Sandve S.R."/>
            <person name="Heier L."/>
            <person name="Spannagl M."/>
            <person name="Pfeifer M."/>
            <person name="Jakobsen K.S."/>
            <person name="Wulff B.B."/>
            <person name="Steuernagel B."/>
            <person name="Mayer K.F."/>
            <person name="Olsen O.A."/>
        </authorList>
    </citation>
    <scope>NUCLEOTIDE SEQUENCE [LARGE SCALE GENOMIC DNA]</scope>
    <source>
        <strain evidence="2">cv. AL8/78</strain>
    </source>
</reference>
<dbReference type="Proteomes" id="UP000015105">
    <property type="component" value="Chromosome 7D"/>
</dbReference>
<reference evidence="1" key="5">
    <citation type="journal article" date="2021" name="G3 (Bethesda)">
        <title>Aegilops tauschii genome assembly Aet v5.0 features greater sequence contiguity and improved annotation.</title>
        <authorList>
            <person name="Wang L."/>
            <person name="Zhu T."/>
            <person name="Rodriguez J.C."/>
            <person name="Deal K.R."/>
            <person name="Dubcovsky J."/>
            <person name="McGuire P.E."/>
            <person name="Lux T."/>
            <person name="Spannagl M."/>
            <person name="Mayer K.F.X."/>
            <person name="Baldrich P."/>
            <person name="Meyers B.C."/>
            <person name="Huo N."/>
            <person name="Gu Y.Q."/>
            <person name="Zhou H."/>
            <person name="Devos K.M."/>
            <person name="Bennetzen J.L."/>
            <person name="Unver T."/>
            <person name="Budak H."/>
            <person name="Gulick P.J."/>
            <person name="Galiba G."/>
            <person name="Kalapos B."/>
            <person name="Nelson D.R."/>
            <person name="Li P."/>
            <person name="You F.M."/>
            <person name="Luo M.C."/>
            <person name="Dvorak J."/>
        </authorList>
    </citation>
    <scope>NUCLEOTIDE SEQUENCE [LARGE SCALE GENOMIC DNA]</scope>
    <source>
        <strain evidence="1">cv. AL8/78</strain>
    </source>
</reference>
<reference evidence="1" key="3">
    <citation type="journal article" date="2017" name="Nature">
        <title>Genome sequence of the progenitor of the wheat D genome Aegilops tauschii.</title>
        <authorList>
            <person name="Luo M.C."/>
            <person name="Gu Y.Q."/>
            <person name="Puiu D."/>
            <person name="Wang H."/>
            <person name="Twardziok S.O."/>
            <person name="Deal K.R."/>
            <person name="Huo N."/>
            <person name="Zhu T."/>
            <person name="Wang L."/>
            <person name="Wang Y."/>
            <person name="McGuire P.E."/>
            <person name="Liu S."/>
            <person name="Long H."/>
            <person name="Ramasamy R.K."/>
            <person name="Rodriguez J.C."/>
            <person name="Van S.L."/>
            <person name="Yuan L."/>
            <person name="Wang Z."/>
            <person name="Xia Z."/>
            <person name="Xiao L."/>
            <person name="Anderson O.D."/>
            <person name="Ouyang S."/>
            <person name="Liang Y."/>
            <person name="Zimin A.V."/>
            <person name="Pertea G."/>
            <person name="Qi P."/>
            <person name="Bennetzen J.L."/>
            <person name="Dai X."/>
            <person name="Dawson M.W."/>
            <person name="Muller H.G."/>
            <person name="Kugler K."/>
            <person name="Rivarola-Duarte L."/>
            <person name="Spannagl M."/>
            <person name="Mayer K.F.X."/>
            <person name="Lu F.H."/>
            <person name="Bevan M.W."/>
            <person name="Leroy P."/>
            <person name="Li P."/>
            <person name="You F.M."/>
            <person name="Sun Q."/>
            <person name="Liu Z."/>
            <person name="Lyons E."/>
            <person name="Wicker T."/>
            <person name="Salzberg S.L."/>
            <person name="Devos K.M."/>
            <person name="Dvorak J."/>
        </authorList>
    </citation>
    <scope>NUCLEOTIDE SEQUENCE [LARGE SCALE GENOMIC DNA]</scope>
    <source>
        <strain evidence="1">cv. AL8/78</strain>
    </source>
</reference>
<name>A0A453RRL8_AEGTS</name>
<organism evidence="1 2">
    <name type="scientific">Aegilops tauschii subsp. strangulata</name>
    <name type="common">Goatgrass</name>
    <dbReference type="NCBI Taxonomy" id="200361"/>
    <lineage>
        <taxon>Eukaryota</taxon>
        <taxon>Viridiplantae</taxon>
        <taxon>Streptophyta</taxon>
        <taxon>Embryophyta</taxon>
        <taxon>Tracheophyta</taxon>
        <taxon>Spermatophyta</taxon>
        <taxon>Magnoliopsida</taxon>
        <taxon>Liliopsida</taxon>
        <taxon>Poales</taxon>
        <taxon>Poaceae</taxon>
        <taxon>BOP clade</taxon>
        <taxon>Pooideae</taxon>
        <taxon>Triticodae</taxon>
        <taxon>Triticeae</taxon>
        <taxon>Triticinae</taxon>
        <taxon>Aegilops</taxon>
    </lineage>
</organism>
<dbReference type="AlphaFoldDB" id="A0A453RRL8"/>
<protein>
    <submittedName>
        <fullName evidence="1">Uncharacterized protein</fullName>
    </submittedName>
</protein>
<dbReference type="Gramene" id="AET7Gv20675900.7">
    <property type="protein sequence ID" value="AET7Gv20675900.7"/>
    <property type="gene ID" value="AET7Gv20675900"/>
</dbReference>
<dbReference type="EnsemblPlants" id="AET7Gv20675900.7">
    <property type="protein sequence ID" value="AET7Gv20675900.7"/>
    <property type="gene ID" value="AET7Gv20675900"/>
</dbReference>
<proteinExistence type="predicted"/>
<reference evidence="1" key="4">
    <citation type="submission" date="2019-03" db="UniProtKB">
        <authorList>
            <consortium name="EnsemblPlants"/>
        </authorList>
    </citation>
    <scope>IDENTIFICATION</scope>
</reference>
<evidence type="ECO:0000313" key="2">
    <source>
        <dbReference type="Proteomes" id="UP000015105"/>
    </source>
</evidence>
<reference evidence="2" key="2">
    <citation type="journal article" date="2017" name="Nat. Plants">
        <title>The Aegilops tauschii genome reveals multiple impacts of transposons.</title>
        <authorList>
            <person name="Zhao G."/>
            <person name="Zou C."/>
            <person name="Li K."/>
            <person name="Wang K."/>
            <person name="Li T."/>
            <person name="Gao L."/>
            <person name="Zhang X."/>
            <person name="Wang H."/>
            <person name="Yang Z."/>
            <person name="Liu X."/>
            <person name="Jiang W."/>
            <person name="Mao L."/>
            <person name="Kong X."/>
            <person name="Jiao Y."/>
            <person name="Jia J."/>
        </authorList>
    </citation>
    <scope>NUCLEOTIDE SEQUENCE [LARGE SCALE GENOMIC DNA]</scope>
    <source>
        <strain evidence="2">cv. AL8/78</strain>
    </source>
</reference>
<accession>A0A453RRL8</accession>